<dbReference type="InterPro" id="IPR005624">
    <property type="entry name" value="PduO/GlcC-like"/>
</dbReference>
<dbReference type="SUPFAM" id="SSF143744">
    <property type="entry name" value="GlcG-like"/>
    <property type="match status" value="1"/>
</dbReference>
<dbReference type="InterPro" id="IPR038084">
    <property type="entry name" value="PduO/GlcC-like_sf"/>
</dbReference>
<feature type="region of interest" description="Disordered" evidence="1">
    <location>
        <begin position="232"/>
        <end position="257"/>
    </location>
</feature>
<evidence type="ECO:0000256" key="1">
    <source>
        <dbReference type="SAM" id="MobiDB-lite"/>
    </source>
</evidence>
<evidence type="ECO:0008006" key="5">
    <source>
        <dbReference type="Google" id="ProtNLM"/>
    </source>
</evidence>
<protein>
    <recommendedName>
        <fullName evidence="5">Heme-binding protein</fullName>
    </recommendedName>
</protein>
<sequence>MSHLKHKLGTATVLGGTALVAMLMSSAAWAHEDAERNPGGGPSCPVSHGQLKAAVTQAAAADSTGLNNDFWAVAVTRSGQVCAVAYSGGNIYAQWLLSRQIAAAKAYTANGLSLDAPKGPLSTAQLYGFVQPSPSGGNPLFGLEGGNVLDARAAYDGNVAEFGTPRDPMIGRRVGGTITFGGGLALYDGKRAIGGVGVSGDTACADHSVAWRIRSILKLVPPSPTDTITLTAGATPATGGHPRCPNDTGTQGQTATN</sequence>
<reference evidence="3" key="1">
    <citation type="journal article" date="2021" name="Front. Microbiol.">
        <title>Comprehensive Comparative Genomics and Phenotyping of Methylobacterium Species.</title>
        <authorList>
            <person name="Alessa O."/>
            <person name="Ogura Y."/>
            <person name="Fujitani Y."/>
            <person name="Takami H."/>
            <person name="Hayashi T."/>
            <person name="Sahin N."/>
            <person name="Tani A."/>
        </authorList>
    </citation>
    <scope>NUCLEOTIDE SEQUENCE</scope>
    <source>
        <strain evidence="3">DSM 14458</strain>
    </source>
</reference>
<proteinExistence type="predicted"/>
<gene>
    <name evidence="3" type="ORF">BGCPKDLD_2347</name>
</gene>
<dbReference type="Proteomes" id="UP001055093">
    <property type="component" value="Unassembled WGS sequence"/>
</dbReference>
<keyword evidence="4" id="KW-1185">Reference proteome</keyword>
<feature type="chain" id="PRO_5046575738" description="Heme-binding protein" evidence="2">
    <location>
        <begin position="31"/>
        <end position="257"/>
    </location>
</feature>
<evidence type="ECO:0000313" key="4">
    <source>
        <dbReference type="Proteomes" id="UP001055093"/>
    </source>
</evidence>
<reference evidence="3" key="2">
    <citation type="submission" date="2021-08" db="EMBL/GenBank/DDBJ databases">
        <authorList>
            <person name="Tani A."/>
            <person name="Ola A."/>
            <person name="Ogura Y."/>
            <person name="Katsura K."/>
            <person name="Hayashi T."/>
        </authorList>
    </citation>
    <scope>NUCLEOTIDE SEQUENCE</scope>
    <source>
        <strain evidence="3">DSM 14458</strain>
    </source>
</reference>
<name>A0ABQ4UVG9_9HYPH</name>
<comment type="caution">
    <text evidence="3">The sequence shown here is derived from an EMBL/GenBank/DDBJ whole genome shotgun (WGS) entry which is preliminary data.</text>
</comment>
<keyword evidence="2" id="KW-0732">Signal</keyword>
<dbReference type="EMBL" id="BPRE01000006">
    <property type="protein sequence ID" value="GJE75760.1"/>
    <property type="molecule type" value="Genomic_DNA"/>
</dbReference>
<organism evidence="3 4">
    <name type="scientific">Methylorubrum suomiense</name>
    <dbReference type="NCBI Taxonomy" id="144191"/>
    <lineage>
        <taxon>Bacteria</taxon>
        <taxon>Pseudomonadati</taxon>
        <taxon>Pseudomonadota</taxon>
        <taxon>Alphaproteobacteria</taxon>
        <taxon>Hyphomicrobiales</taxon>
        <taxon>Methylobacteriaceae</taxon>
        <taxon>Methylorubrum</taxon>
    </lineage>
</organism>
<dbReference type="Gene3D" id="3.30.450.150">
    <property type="entry name" value="Haem-degrading domain"/>
    <property type="match status" value="1"/>
</dbReference>
<feature type="signal peptide" evidence="2">
    <location>
        <begin position="1"/>
        <end position="30"/>
    </location>
</feature>
<dbReference type="Pfam" id="PF03928">
    <property type="entry name" value="HbpS-like"/>
    <property type="match status" value="1"/>
</dbReference>
<accession>A0ABQ4UVG9</accession>
<evidence type="ECO:0000256" key="2">
    <source>
        <dbReference type="SAM" id="SignalP"/>
    </source>
</evidence>
<evidence type="ECO:0000313" key="3">
    <source>
        <dbReference type="EMBL" id="GJE75760.1"/>
    </source>
</evidence>
<feature type="compositionally biased region" description="Polar residues" evidence="1">
    <location>
        <begin position="247"/>
        <end position="257"/>
    </location>
</feature>